<feature type="signal peptide" evidence="1">
    <location>
        <begin position="1"/>
        <end position="21"/>
    </location>
</feature>
<dbReference type="Pfam" id="PF14285">
    <property type="entry name" value="DUF4367"/>
    <property type="match status" value="1"/>
</dbReference>
<reference evidence="3 4" key="1">
    <citation type="submission" date="2019-05" db="EMBL/GenBank/DDBJ databases">
        <authorList>
            <person name="Narsing Rao M.P."/>
            <person name="Li W.J."/>
        </authorList>
    </citation>
    <scope>NUCLEOTIDE SEQUENCE [LARGE SCALE GENOMIC DNA]</scope>
    <source>
        <strain evidence="3 4">SYSU_K30003</strain>
    </source>
</reference>
<dbReference type="Gene3D" id="2.50.20.10">
    <property type="entry name" value="Lipoprotein localisation LolA/LolB/LppX"/>
    <property type="match status" value="1"/>
</dbReference>
<accession>A0A5R9GH10</accession>
<evidence type="ECO:0000313" key="3">
    <source>
        <dbReference type="EMBL" id="TLS52033.1"/>
    </source>
</evidence>
<dbReference type="RefSeq" id="WP_138194277.1">
    <property type="nucleotide sequence ID" value="NZ_VCIW01000006.1"/>
</dbReference>
<dbReference type="SUPFAM" id="SSF89392">
    <property type="entry name" value="Prokaryotic lipoproteins and lipoprotein localization factors"/>
    <property type="match status" value="1"/>
</dbReference>
<protein>
    <submittedName>
        <fullName evidence="3">DUF4367 domain-containing protein</fullName>
    </submittedName>
</protein>
<feature type="domain" description="DUF4367" evidence="2">
    <location>
        <begin position="245"/>
        <end position="347"/>
    </location>
</feature>
<proteinExistence type="predicted"/>
<keyword evidence="4" id="KW-1185">Reference proteome</keyword>
<keyword evidence="1" id="KW-0732">Signal</keyword>
<dbReference type="InterPro" id="IPR029046">
    <property type="entry name" value="LolA/LolB/LppX"/>
</dbReference>
<sequence length="353" mass="39605">MRRSKWVMTLALTLAVALLLAACGGAKDAAGVVSDIEKLTGKLESYHAEGTMVLNTGQEPQEYGVVVSYQKPEYYRIALTNEANDITQIVLRNDEGVFVLTPHLNKSFRFKSDWPNNQGQAYLFETLAQSIIHDDERQFTAEENAYVFDVLANYQNASLVRQKIWLSKEDYKPQRVVVTDADANEMVTVTFSSFEFDKSFEDNWFDMNRNMTSVSIQSVPVLATEGEGQGEQTAEANEHFGIIYPGYVPEGVEERSAADFKLGERDAIMIRYVGEYDYTLVESKAAEERMASSSIGTVIELDLGRTVGVLIGENEQRTLLWTHDGVDYRLSTGNLPYEEMVKVAQSVFDQSGK</sequence>
<name>A0A5R9GH10_9BACL</name>
<gene>
    <name evidence="3" type="ORF">FE782_11690</name>
</gene>
<dbReference type="AlphaFoldDB" id="A0A5R9GH10"/>
<dbReference type="InterPro" id="IPR052944">
    <property type="entry name" value="Sporulation_related"/>
</dbReference>
<dbReference type="OrthoDB" id="9785380at2"/>
<feature type="chain" id="PRO_5039503137" evidence="1">
    <location>
        <begin position="22"/>
        <end position="353"/>
    </location>
</feature>
<dbReference type="InterPro" id="IPR025377">
    <property type="entry name" value="DUF4367"/>
</dbReference>
<dbReference type="PANTHER" id="PTHR37507:SF2">
    <property type="entry name" value="SPORULATION PROTEIN YDCC"/>
    <property type="match status" value="1"/>
</dbReference>
<dbReference type="EMBL" id="VCIW01000006">
    <property type="protein sequence ID" value="TLS52033.1"/>
    <property type="molecule type" value="Genomic_DNA"/>
</dbReference>
<dbReference type="Proteomes" id="UP000309676">
    <property type="component" value="Unassembled WGS sequence"/>
</dbReference>
<evidence type="ECO:0000259" key="2">
    <source>
        <dbReference type="Pfam" id="PF14285"/>
    </source>
</evidence>
<dbReference type="PROSITE" id="PS51257">
    <property type="entry name" value="PROKAR_LIPOPROTEIN"/>
    <property type="match status" value="1"/>
</dbReference>
<evidence type="ECO:0000313" key="4">
    <source>
        <dbReference type="Proteomes" id="UP000309676"/>
    </source>
</evidence>
<evidence type="ECO:0000256" key="1">
    <source>
        <dbReference type="SAM" id="SignalP"/>
    </source>
</evidence>
<organism evidence="3 4">
    <name type="scientific">Paenibacillus antri</name>
    <dbReference type="NCBI Taxonomy" id="2582848"/>
    <lineage>
        <taxon>Bacteria</taxon>
        <taxon>Bacillati</taxon>
        <taxon>Bacillota</taxon>
        <taxon>Bacilli</taxon>
        <taxon>Bacillales</taxon>
        <taxon>Paenibacillaceae</taxon>
        <taxon>Paenibacillus</taxon>
    </lineage>
</organism>
<comment type="caution">
    <text evidence="3">The sequence shown here is derived from an EMBL/GenBank/DDBJ whole genome shotgun (WGS) entry which is preliminary data.</text>
</comment>
<dbReference type="PANTHER" id="PTHR37507">
    <property type="entry name" value="SPORULATION PROTEIN YDCC"/>
    <property type="match status" value="1"/>
</dbReference>